<feature type="region of interest" description="Disordered" evidence="1">
    <location>
        <begin position="1"/>
        <end position="32"/>
    </location>
</feature>
<accession>W2PZX2</accession>
<evidence type="ECO:0000256" key="1">
    <source>
        <dbReference type="SAM" id="MobiDB-lite"/>
    </source>
</evidence>
<proteinExistence type="predicted"/>
<dbReference type="RefSeq" id="XP_008909117.1">
    <property type="nucleotide sequence ID" value="XM_008910869.1"/>
</dbReference>
<name>W2PZX2_PHYN3</name>
<dbReference type="VEuPathDB" id="FungiDB:PPTG_14292"/>
<feature type="compositionally biased region" description="Acidic residues" evidence="1">
    <location>
        <begin position="7"/>
        <end position="16"/>
    </location>
</feature>
<dbReference type="AlphaFoldDB" id="W2PZX2"/>
<dbReference type="OMA" id="HITGADW"/>
<gene>
    <name evidence="2" type="ORF">PPTG_14292</name>
</gene>
<evidence type="ECO:0000313" key="3">
    <source>
        <dbReference type="Proteomes" id="UP000018817"/>
    </source>
</evidence>
<dbReference type="Proteomes" id="UP000018817">
    <property type="component" value="Unassembled WGS sequence"/>
</dbReference>
<evidence type="ECO:0000313" key="2">
    <source>
        <dbReference type="EMBL" id="ETN05595.1"/>
    </source>
</evidence>
<reference evidence="3" key="1">
    <citation type="submission" date="2011-12" db="EMBL/GenBank/DDBJ databases">
        <authorList>
            <consortium name="The Broad Institute Genome Sequencing Platform"/>
            <person name="Russ C."/>
            <person name="Tyler B."/>
            <person name="Panabieres F."/>
            <person name="Shan W."/>
            <person name="Tripathy S."/>
            <person name="Grunwald N."/>
            <person name="Machado M."/>
            <person name="Young S.K."/>
            <person name="Zeng Q."/>
            <person name="Gargeya S."/>
            <person name="Fitzgerald M."/>
            <person name="Haas B."/>
            <person name="Abouelleil A."/>
            <person name="Alvarado L."/>
            <person name="Arachchi H.M."/>
            <person name="Berlin A."/>
            <person name="Chapman S.B."/>
            <person name="Gearin G."/>
            <person name="Goldberg J."/>
            <person name="Griggs A."/>
            <person name="Gujja S."/>
            <person name="Hansen M."/>
            <person name="Heiman D."/>
            <person name="Howarth C."/>
            <person name="Larimer J."/>
            <person name="Lui A."/>
            <person name="MacDonald P.J.P."/>
            <person name="McCowen C."/>
            <person name="Montmayeur A."/>
            <person name="Murphy C."/>
            <person name="Neiman D."/>
            <person name="Pearson M."/>
            <person name="Priest M."/>
            <person name="Roberts A."/>
            <person name="Saif S."/>
            <person name="Shea T."/>
            <person name="Sisk P."/>
            <person name="Stolte C."/>
            <person name="Sykes S."/>
            <person name="Wortman J."/>
            <person name="Nusbaum C."/>
            <person name="Birren B."/>
        </authorList>
    </citation>
    <scope>NUCLEOTIDE SEQUENCE [LARGE SCALE GENOMIC DNA]</scope>
    <source>
        <strain evidence="3">INRA-310</strain>
    </source>
</reference>
<protein>
    <submittedName>
        <fullName evidence="2">Uncharacterized protein</fullName>
    </submittedName>
</protein>
<dbReference type="OrthoDB" id="121662at2759"/>
<sequence length="386" mass="42859">MLSDGLSDSEDDEAEAVAEKALSTRNQKAKRRRLTPVATATVLLPGQVGKAIGAAPLGEEVDHLISLEHNGGVSADIGQSVGRRDLNAADKNQFQPTGMLTSIHLALVNGKYEQMTAQRFVESVQIYWRKFGFFPHPAVLRALFGWDLGTRGLSILHFTRVTESEKSSSSRNDISNFSRKNTLPAVPAPADFSVIVGAVEILCAIAQQLYKPVVYETLMAALKFIGELRVRELLSSHEALSEVVAWLDDQLELFHLHITGADWQELDKVKSDFTSADEYFVRVHQIILHQDIIAAVKVVNASSNRQNYQVKNDSERRTVIPIEVRQALPKQGKKQICVRFLSAQGCRGKNGNCVIKNLCHFKHAAIPDIVRYYIDKNYGGLAEDLQ</sequence>
<dbReference type="EMBL" id="KI669599">
    <property type="protein sequence ID" value="ETN05595.1"/>
    <property type="molecule type" value="Genomic_DNA"/>
</dbReference>
<organism evidence="2 3">
    <name type="scientific">Phytophthora nicotianae (strain INRA-310)</name>
    <name type="common">Phytophthora parasitica</name>
    <dbReference type="NCBI Taxonomy" id="761204"/>
    <lineage>
        <taxon>Eukaryota</taxon>
        <taxon>Sar</taxon>
        <taxon>Stramenopiles</taxon>
        <taxon>Oomycota</taxon>
        <taxon>Peronosporomycetes</taxon>
        <taxon>Peronosporales</taxon>
        <taxon>Peronosporaceae</taxon>
        <taxon>Phytophthora</taxon>
    </lineage>
</organism>
<reference evidence="2 3" key="2">
    <citation type="submission" date="2013-11" db="EMBL/GenBank/DDBJ databases">
        <title>The Genome Sequence of Phytophthora parasitica INRA-310.</title>
        <authorList>
            <consortium name="The Broad Institute Genomics Platform"/>
            <person name="Russ C."/>
            <person name="Tyler B."/>
            <person name="Panabieres F."/>
            <person name="Shan W."/>
            <person name="Tripathy S."/>
            <person name="Grunwald N."/>
            <person name="Machado M."/>
            <person name="Johnson C.S."/>
            <person name="Arredondo F."/>
            <person name="Hong C."/>
            <person name="Coffey M."/>
            <person name="Young S.K."/>
            <person name="Zeng Q."/>
            <person name="Gargeya S."/>
            <person name="Fitzgerald M."/>
            <person name="Abouelleil A."/>
            <person name="Alvarado L."/>
            <person name="Chapman S.B."/>
            <person name="Gainer-Dewar J."/>
            <person name="Goldberg J."/>
            <person name="Griggs A."/>
            <person name="Gujja S."/>
            <person name="Hansen M."/>
            <person name="Howarth C."/>
            <person name="Imamovic A."/>
            <person name="Ireland A."/>
            <person name="Larimer J."/>
            <person name="McCowan C."/>
            <person name="Murphy C."/>
            <person name="Pearson M."/>
            <person name="Poon T.W."/>
            <person name="Priest M."/>
            <person name="Roberts A."/>
            <person name="Saif S."/>
            <person name="Shea T."/>
            <person name="Sykes S."/>
            <person name="Wortman J."/>
            <person name="Nusbaum C."/>
            <person name="Birren B."/>
        </authorList>
    </citation>
    <scope>NUCLEOTIDE SEQUENCE [LARGE SCALE GENOMIC DNA]</scope>
    <source>
        <strain evidence="2 3">INRA-310</strain>
    </source>
</reference>
<dbReference type="GeneID" id="20183590"/>